<evidence type="ECO:0000313" key="1">
    <source>
        <dbReference type="EMBL" id="GAA4851103.1"/>
    </source>
</evidence>
<reference evidence="2" key="1">
    <citation type="journal article" date="2019" name="Int. J. Syst. Evol. Microbiol.">
        <title>The Global Catalogue of Microorganisms (GCM) 10K type strain sequencing project: providing services to taxonomists for standard genome sequencing and annotation.</title>
        <authorList>
            <consortium name="The Broad Institute Genomics Platform"/>
            <consortium name="The Broad Institute Genome Sequencing Center for Infectious Disease"/>
            <person name="Wu L."/>
            <person name="Ma J."/>
        </authorList>
    </citation>
    <scope>NUCLEOTIDE SEQUENCE [LARGE SCALE GENOMIC DNA]</scope>
    <source>
        <strain evidence="2">JCM 18326</strain>
    </source>
</reference>
<dbReference type="RefSeq" id="WP_345375046.1">
    <property type="nucleotide sequence ID" value="NZ_BAABJX010000065.1"/>
</dbReference>
<proteinExistence type="predicted"/>
<sequence>MKHKVQIDVVRQQGEYVVCNLYTRESCRKIYMHEEDYQALIGEGFFLRSGKTRDSAGVLNTTHTCFFEEK</sequence>
<name>A0ABP9DPW8_9BACT</name>
<keyword evidence="2" id="KW-1185">Reference proteome</keyword>
<accession>A0ABP9DPW8</accession>
<dbReference type="Proteomes" id="UP001500298">
    <property type="component" value="Unassembled WGS sequence"/>
</dbReference>
<protein>
    <submittedName>
        <fullName evidence="1">Uncharacterized protein</fullName>
    </submittedName>
</protein>
<organism evidence="1 2">
    <name type="scientific">Algivirga pacifica</name>
    <dbReference type="NCBI Taxonomy" id="1162670"/>
    <lineage>
        <taxon>Bacteria</taxon>
        <taxon>Pseudomonadati</taxon>
        <taxon>Bacteroidota</taxon>
        <taxon>Cytophagia</taxon>
        <taxon>Cytophagales</taxon>
        <taxon>Flammeovirgaceae</taxon>
        <taxon>Algivirga</taxon>
    </lineage>
</organism>
<gene>
    <name evidence="1" type="ORF">GCM10023331_39740</name>
</gene>
<dbReference type="EMBL" id="BAABJX010000065">
    <property type="protein sequence ID" value="GAA4851103.1"/>
    <property type="molecule type" value="Genomic_DNA"/>
</dbReference>
<comment type="caution">
    <text evidence="1">The sequence shown here is derived from an EMBL/GenBank/DDBJ whole genome shotgun (WGS) entry which is preliminary data.</text>
</comment>
<evidence type="ECO:0000313" key="2">
    <source>
        <dbReference type="Proteomes" id="UP001500298"/>
    </source>
</evidence>